<comment type="caution">
    <text evidence="2">The sequence shown here is derived from an EMBL/GenBank/DDBJ whole genome shotgun (WGS) entry which is preliminary data.</text>
</comment>
<keyword evidence="3" id="KW-1185">Reference proteome</keyword>
<evidence type="ECO:0000313" key="3">
    <source>
        <dbReference type="Proteomes" id="UP000553963"/>
    </source>
</evidence>
<accession>A0A840AVK9</accession>
<dbReference type="EMBL" id="JACIDS010000005">
    <property type="protein sequence ID" value="MBB3932821.1"/>
    <property type="molecule type" value="Genomic_DNA"/>
</dbReference>
<gene>
    <name evidence="2" type="ORF">GGR25_003885</name>
</gene>
<dbReference type="AlphaFoldDB" id="A0A840AVK9"/>
<protein>
    <recommendedName>
        <fullName evidence="4">Flagellar protein FlgN</fullName>
    </recommendedName>
</protein>
<sequence length="149" mass="15742">MPRLEASSAPIPTGLPHVQGPGDAEAICARIEATMEALLQLIEAESELLRSGRMVAAAALEPAKNDYARAYLGELDLLRTIGAEIEAHVPGSVERLRRRHEEFVSVLQIDLAALAAAQAASDPLAPKPGRRRPAATMPRAGFSAAPGAY</sequence>
<proteinExistence type="predicted"/>
<name>A0A840AVK9_9HYPH</name>
<reference evidence="2 3" key="1">
    <citation type="submission" date="2020-08" db="EMBL/GenBank/DDBJ databases">
        <title>Genomic Encyclopedia of Type Strains, Phase IV (KMG-IV): sequencing the most valuable type-strain genomes for metagenomic binning, comparative biology and taxonomic classification.</title>
        <authorList>
            <person name="Goeker M."/>
        </authorList>
    </citation>
    <scope>NUCLEOTIDE SEQUENCE [LARGE SCALE GENOMIC DNA]</scope>
    <source>
        <strain evidence="2 3">DSM 25966</strain>
    </source>
</reference>
<organism evidence="2 3">
    <name type="scientific">Kaistia hirudinis</name>
    <dbReference type="NCBI Taxonomy" id="1293440"/>
    <lineage>
        <taxon>Bacteria</taxon>
        <taxon>Pseudomonadati</taxon>
        <taxon>Pseudomonadota</taxon>
        <taxon>Alphaproteobacteria</taxon>
        <taxon>Hyphomicrobiales</taxon>
        <taxon>Kaistiaceae</taxon>
        <taxon>Kaistia</taxon>
    </lineage>
</organism>
<evidence type="ECO:0008006" key="4">
    <source>
        <dbReference type="Google" id="ProtNLM"/>
    </source>
</evidence>
<dbReference type="RefSeq" id="WP_183400488.1">
    <property type="nucleotide sequence ID" value="NZ_JACIDS010000005.1"/>
</dbReference>
<evidence type="ECO:0000256" key="1">
    <source>
        <dbReference type="SAM" id="MobiDB-lite"/>
    </source>
</evidence>
<dbReference type="Proteomes" id="UP000553963">
    <property type="component" value="Unassembled WGS sequence"/>
</dbReference>
<feature type="region of interest" description="Disordered" evidence="1">
    <location>
        <begin position="122"/>
        <end position="149"/>
    </location>
</feature>
<evidence type="ECO:0000313" key="2">
    <source>
        <dbReference type="EMBL" id="MBB3932821.1"/>
    </source>
</evidence>